<dbReference type="CDD" id="cd04666">
    <property type="entry name" value="NUDIX_DIPP2_like_Nudt4"/>
    <property type="match status" value="1"/>
</dbReference>
<evidence type="ECO:0000256" key="1">
    <source>
        <dbReference type="ARBA" id="ARBA00001946"/>
    </source>
</evidence>
<dbReference type="EMBL" id="JBCLYO010000007">
    <property type="protein sequence ID" value="KAL0087282.1"/>
    <property type="molecule type" value="Genomic_DNA"/>
</dbReference>
<dbReference type="PANTHER" id="PTHR12629">
    <property type="entry name" value="DIPHOSPHOINOSITOL POLYPHOSPHATE PHOSPHOHYDROLASE"/>
    <property type="match status" value="1"/>
</dbReference>
<name>A0ABR3B0J2_PHYBL</name>
<evidence type="ECO:0000313" key="6">
    <source>
        <dbReference type="EMBL" id="KAL0087282.1"/>
    </source>
</evidence>
<dbReference type="SUPFAM" id="SSF55811">
    <property type="entry name" value="Nudix"/>
    <property type="match status" value="1"/>
</dbReference>
<protein>
    <submittedName>
        <fullName evidence="6">Diphosphoinositol polyphosphate phosphohydrolase DDP1</fullName>
    </submittedName>
</protein>
<accession>A0ABR3B0J2</accession>
<keyword evidence="2" id="KW-0479">Metal-binding</keyword>
<dbReference type="PROSITE" id="PS00893">
    <property type="entry name" value="NUDIX_BOX"/>
    <property type="match status" value="1"/>
</dbReference>
<dbReference type="PANTHER" id="PTHR12629:SF0">
    <property type="entry name" value="DIPHOSPHOINOSITOL-POLYPHOSPHATE DIPHOSPHATASE"/>
    <property type="match status" value="1"/>
</dbReference>
<dbReference type="InterPro" id="IPR015797">
    <property type="entry name" value="NUDIX_hydrolase-like_dom_sf"/>
</dbReference>
<dbReference type="Gene3D" id="3.90.79.10">
    <property type="entry name" value="Nucleoside Triphosphate Pyrophosphohydrolase"/>
    <property type="match status" value="1"/>
</dbReference>
<comment type="cofactor">
    <cofactor evidence="1">
        <name>Mg(2+)</name>
        <dbReference type="ChEBI" id="CHEBI:18420"/>
    </cofactor>
</comment>
<organism evidence="6 7">
    <name type="scientific">Phycomyces blakesleeanus</name>
    <dbReference type="NCBI Taxonomy" id="4837"/>
    <lineage>
        <taxon>Eukaryota</taxon>
        <taxon>Fungi</taxon>
        <taxon>Fungi incertae sedis</taxon>
        <taxon>Mucoromycota</taxon>
        <taxon>Mucoromycotina</taxon>
        <taxon>Mucoromycetes</taxon>
        <taxon>Mucorales</taxon>
        <taxon>Phycomycetaceae</taxon>
        <taxon>Phycomyces</taxon>
    </lineage>
</organism>
<evidence type="ECO:0000256" key="4">
    <source>
        <dbReference type="ARBA" id="ARBA00022842"/>
    </source>
</evidence>
<comment type="caution">
    <text evidence="6">The sequence shown here is derived from an EMBL/GenBank/DDBJ whole genome shotgun (WGS) entry which is preliminary data.</text>
</comment>
<dbReference type="Pfam" id="PF00293">
    <property type="entry name" value="NUDIX"/>
    <property type="match status" value="1"/>
</dbReference>
<evidence type="ECO:0000256" key="2">
    <source>
        <dbReference type="ARBA" id="ARBA00022723"/>
    </source>
</evidence>
<dbReference type="InterPro" id="IPR020084">
    <property type="entry name" value="NUDIX_hydrolase_CS"/>
</dbReference>
<evidence type="ECO:0000313" key="7">
    <source>
        <dbReference type="Proteomes" id="UP001448207"/>
    </source>
</evidence>
<dbReference type="PROSITE" id="PS51462">
    <property type="entry name" value="NUDIX"/>
    <property type="match status" value="1"/>
</dbReference>
<proteinExistence type="predicted"/>
<sequence length="158" mass="18172">MSQIPNYPEARTGREKQLYNENNIRQVAGCIPIDPSTGRIMLISSSKHKGVWVIPKGGWENDETQIEAAMRETYEEAGVHGTVTGFVGTFFDYLFNGDPKTQFWIYELKVNEILDQWPEHYKRERRWFTYPEAMIALSAKPLMQEALSRSSLAPRPSS</sequence>
<keyword evidence="7" id="KW-1185">Reference proteome</keyword>
<keyword evidence="3" id="KW-0378">Hydrolase</keyword>
<dbReference type="InterPro" id="IPR000086">
    <property type="entry name" value="NUDIX_hydrolase_dom"/>
</dbReference>
<dbReference type="InterPro" id="IPR047198">
    <property type="entry name" value="DDP-like_NUDIX"/>
</dbReference>
<feature type="domain" description="Nudix hydrolase" evidence="5">
    <location>
        <begin position="23"/>
        <end position="149"/>
    </location>
</feature>
<keyword evidence="4" id="KW-0460">Magnesium</keyword>
<evidence type="ECO:0000259" key="5">
    <source>
        <dbReference type="PROSITE" id="PS51462"/>
    </source>
</evidence>
<reference evidence="6 7" key="1">
    <citation type="submission" date="2024-04" db="EMBL/GenBank/DDBJ databases">
        <title>Symmetric and asymmetric DNA N6-adenine methylation regulates different biological responses in Mucorales.</title>
        <authorList>
            <consortium name="Lawrence Berkeley National Laboratory"/>
            <person name="Lax C."/>
            <person name="Mondo S.J."/>
            <person name="Osorio-Concepcion M."/>
            <person name="Muszewska A."/>
            <person name="Corrochano-Luque M."/>
            <person name="Gutierrez G."/>
            <person name="Riley R."/>
            <person name="Lipzen A."/>
            <person name="Guo J."/>
            <person name="Hundley H."/>
            <person name="Amirebrahimi M."/>
            <person name="Ng V."/>
            <person name="Lorenzo-Gutierrez D."/>
            <person name="Binder U."/>
            <person name="Yang J."/>
            <person name="Song Y."/>
            <person name="Canovas D."/>
            <person name="Navarro E."/>
            <person name="Freitag M."/>
            <person name="Gabaldon T."/>
            <person name="Grigoriev I.V."/>
            <person name="Corrochano L.M."/>
            <person name="Nicolas F.E."/>
            <person name="Garre V."/>
        </authorList>
    </citation>
    <scope>NUCLEOTIDE SEQUENCE [LARGE SCALE GENOMIC DNA]</scope>
    <source>
        <strain evidence="6 7">L51</strain>
    </source>
</reference>
<gene>
    <name evidence="6" type="ORF">J3Q64DRAFT_1736731</name>
</gene>
<evidence type="ECO:0000256" key="3">
    <source>
        <dbReference type="ARBA" id="ARBA00022801"/>
    </source>
</evidence>
<dbReference type="Proteomes" id="UP001448207">
    <property type="component" value="Unassembled WGS sequence"/>
</dbReference>